<evidence type="ECO:0000313" key="2">
    <source>
        <dbReference type="EMBL" id="HFN01075.1"/>
    </source>
</evidence>
<proteinExistence type="predicted"/>
<evidence type="ECO:0000259" key="1">
    <source>
        <dbReference type="PROSITE" id="PS51841"/>
    </source>
</evidence>
<gene>
    <name evidence="2" type="ORF">ENR64_25635</name>
</gene>
<dbReference type="InterPro" id="IPR001322">
    <property type="entry name" value="Lamin_tail_dom"/>
</dbReference>
<dbReference type="EMBL" id="DSRU01000367">
    <property type="protein sequence ID" value="HFN01075.1"/>
    <property type="molecule type" value="Genomic_DNA"/>
</dbReference>
<comment type="caution">
    <text evidence="2">The sequence shown here is derived from an EMBL/GenBank/DDBJ whole genome shotgun (WGS) entry which is preliminary data.</text>
</comment>
<reference evidence="2" key="1">
    <citation type="journal article" date="2020" name="mSystems">
        <title>Genome- and Community-Level Interaction Insights into Carbon Utilization and Element Cycling Functions of Hydrothermarchaeota in Hydrothermal Sediment.</title>
        <authorList>
            <person name="Zhou Z."/>
            <person name="Liu Y."/>
            <person name="Xu W."/>
            <person name="Pan J."/>
            <person name="Luo Z.H."/>
            <person name="Li M."/>
        </authorList>
    </citation>
    <scope>NUCLEOTIDE SEQUENCE [LARGE SCALE GENOMIC DNA]</scope>
    <source>
        <strain evidence="2">SpSt-418</strain>
    </source>
</reference>
<protein>
    <submittedName>
        <fullName evidence="2">DUF2278 family protein</fullName>
    </submittedName>
</protein>
<feature type="domain" description="LTD" evidence="1">
    <location>
        <begin position="227"/>
        <end position="328"/>
    </location>
</feature>
<name>A0A7C3PIZ0_9CYAN</name>
<dbReference type="AlphaFoldDB" id="A0A7C3PIZ0"/>
<dbReference type="Pfam" id="PF10042">
    <property type="entry name" value="DUF2278"/>
    <property type="match status" value="1"/>
</dbReference>
<dbReference type="InterPro" id="IPR036415">
    <property type="entry name" value="Lamin_tail_dom_sf"/>
</dbReference>
<dbReference type="PROSITE" id="PS51841">
    <property type="entry name" value="LTD"/>
    <property type="match status" value="1"/>
</dbReference>
<sequence>MPLQRYGVLKGRPIDRRLAIANSSHYQIHVIDGKVDYRVAINVSSNVYPAELEYALDHHFEHPIIDRLPRLSPGFKPLEPRPDSLALDMIRGNLLQPGQMVPIPSTLPGPDNDLNEKIDYYIQRAMADELAMLYAFGELWGPKSTLRDPIFGFEPHCGIHNIHMNQGNHAVHQEDDGIWQDGGLLLNFPEQEEWVALFLKFQSQCWHTDDRTGHCQTIKPILKHQPSHPTVTASPVKIVAALVNPLGDDRGKETVTLLNLSPETIDLTNWAIANQFKQKQILQGAIAPGEARTIHLKPEVRLDNDGGIITLLDHEGSKVHGVTYSYRQAHRAGWTIKF</sequence>
<organism evidence="2">
    <name type="scientific">Oscillatoriales cyanobacterium SpSt-418</name>
    <dbReference type="NCBI Taxonomy" id="2282169"/>
    <lineage>
        <taxon>Bacteria</taxon>
        <taxon>Bacillati</taxon>
        <taxon>Cyanobacteriota</taxon>
        <taxon>Cyanophyceae</taxon>
        <taxon>Oscillatoriophycideae</taxon>
        <taxon>Oscillatoriales</taxon>
    </lineage>
</organism>
<dbReference type="SUPFAM" id="SSF74853">
    <property type="entry name" value="Lamin A/C globular tail domain"/>
    <property type="match status" value="1"/>
</dbReference>
<dbReference type="InterPro" id="IPR019268">
    <property type="entry name" value="DUF2278"/>
</dbReference>
<accession>A0A7C3PIZ0</accession>